<reference evidence="1 3" key="2">
    <citation type="journal article" date="2018" name="Plant J.">
        <title>The Physcomitrella patens chromosome-scale assembly reveals moss genome structure and evolution.</title>
        <authorList>
            <person name="Lang D."/>
            <person name="Ullrich K.K."/>
            <person name="Murat F."/>
            <person name="Fuchs J."/>
            <person name="Jenkins J."/>
            <person name="Haas F.B."/>
            <person name="Piednoel M."/>
            <person name="Gundlach H."/>
            <person name="Van Bel M."/>
            <person name="Meyberg R."/>
            <person name="Vives C."/>
            <person name="Morata J."/>
            <person name="Symeonidi A."/>
            <person name="Hiss M."/>
            <person name="Muchero W."/>
            <person name="Kamisugi Y."/>
            <person name="Saleh O."/>
            <person name="Blanc G."/>
            <person name="Decker E.L."/>
            <person name="van Gessel N."/>
            <person name="Grimwood J."/>
            <person name="Hayes R.D."/>
            <person name="Graham S.W."/>
            <person name="Gunter L.E."/>
            <person name="McDaniel S.F."/>
            <person name="Hoernstein S.N.W."/>
            <person name="Larsson A."/>
            <person name="Li F.W."/>
            <person name="Perroud P.F."/>
            <person name="Phillips J."/>
            <person name="Ranjan P."/>
            <person name="Rokshar D.S."/>
            <person name="Rothfels C.J."/>
            <person name="Schneider L."/>
            <person name="Shu S."/>
            <person name="Stevenson D.W."/>
            <person name="Thummler F."/>
            <person name="Tillich M."/>
            <person name="Villarreal Aguilar J.C."/>
            <person name="Widiez T."/>
            <person name="Wong G.K."/>
            <person name="Wymore A."/>
            <person name="Zhang Y."/>
            <person name="Zimmer A.D."/>
            <person name="Quatrano R.S."/>
            <person name="Mayer K.F.X."/>
            <person name="Goodstein D."/>
            <person name="Casacuberta J.M."/>
            <person name="Vandepoele K."/>
            <person name="Reski R."/>
            <person name="Cuming A.C."/>
            <person name="Tuskan G.A."/>
            <person name="Maumus F."/>
            <person name="Salse J."/>
            <person name="Schmutz J."/>
            <person name="Rensing S.A."/>
        </authorList>
    </citation>
    <scope>NUCLEOTIDE SEQUENCE [LARGE SCALE GENOMIC DNA]</scope>
    <source>
        <strain evidence="2 3">cv. Gransden 2004</strain>
    </source>
</reference>
<name>A0A2K1IAD7_PHYPA</name>
<dbReference type="EMBL" id="ABEU02000027">
    <property type="protein sequence ID" value="PNR26243.1"/>
    <property type="molecule type" value="Genomic_DNA"/>
</dbReference>
<proteinExistence type="predicted"/>
<dbReference type="InParanoid" id="A0A2K1IAD7"/>
<reference evidence="1 3" key="1">
    <citation type="journal article" date="2008" name="Science">
        <title>The Physcomitrella genome reveals evolutionary insights into the conquest of land by plants.</title>
        <authorList>
            <person name="Rensing S."/>
            <person name="Lang D."/>
            <person name="Zimmer A."/>
            <person name="Terry A."/>
            <person name="Salamov A."/>
            <person name="Shapiro H."/>
            <person name="Nishiyama T."/>
            <person name="Perroud P.-F."/>
            <person name="Lindquist E."/>
            <person name="Kamisugi Y."/>
            <person name="Tanahashi T."/>
            <person name="Sakakibara K."/>
            <person name="Fujita T."/>
            <person name="Oishi K."/>
            <person name="Shin-I T."/>
            <person name="Kuroki Y."/>
            <person name="Toyoda A."/>
            <person name="Suzuki Y."/>
            <person name="Hashimoto A."/>
            <person name="Yamaguchi K."/>
            <person name="Sugano A."/>
            <person name="Kohara Y."/>
            <person name="Fujiyama A."/>
            <person name="Anterola A."/>
            <person name="Aoki S."/>
            <person name="Ashton N."/>
            <person name="Barbazuk W.B."/>
            <person name="Barker E."/>
            <person name="Bennetzen J."/>
            <person name="Bezanilla M."/>
            <person name="Blankenship R."/>
            <person name="Cho S.H."/>
            <person name="Dutcher S."/>
            <person name="Estelle M."/>
            <person name="Fawcett J.A."/>
            <person name="Gundlach H."/>
            <person name="Hanada K."/>
            <person name="Heyl A."/>
            <person name="Hicks K.A."/>
            <person name="Hugh J."/>
            <person name="Lohr M."/>
            <person name="Mayer K."/>
            <person name="Melkozernov A."/>
            <person name="Murata T."/>
            <person name="Nelson D."/>
            <person name="Pils B."/>
            <person name="Prigge M."/>
            <person name="Reiss B."/>
            <person name="Renner T."/>
            <person name="Rombauts S."/>
            <person name="Rushton P."/>
            <person name="Sanderfoot A."/>
            <person name="Schween G."/>
            <person name="Shiu S.-H."/>
            <person name="Stueber K."/>
            <person name="Theodoulou F.L."/>
            <person name="Tu H."/>
            <person name="Van de Peer Y."/>
            <person name="Verrier P.J."/>
            <person name="Waters E."/>
            <person name="Wood A."/>
            <person name="Yang L."/>
            <person name="Cove D."/>
            <person name="Cuming A."/>
            <person name="Hasebe M."/>
            <person name="Lucas S."/>
            <person name="Mishler D.B."/>
            <person name="Reski R."/>
            <person name="Grigoriev I."/>
            <person name="Quatrano R.S."/>
            <person name="Boore J.L."/>
        </authorList>
    </citation>
    <scope>NUCLEOTIDE SEQUENCE [LARGE SCALE GENOMIC DNA]</scope>
    <source>
        <strain evidence="2 3">cv. Gransden 2004</strain>
    </source>
</reference>
<protein>
    <submittedName>
        <fullName evidence="1 2">Uncharacterized protein</fullName>
    </submittedName>
</protein>
<gene>
    <name evidence="1" type="ORF">PHYPA_030817</name>
</gene>
<dbReference type="Gramene" id="Pp3c27_2610V3.1">
    <property type="protein sequence ID" value="PAC:32952398.CDS.1"/>
    <property type="gene ID" value="Pp3c27_2610"/>
</dbReference>
<keyword evidence="3" id="KW-1185">Reference proteome</keyword>
<sequence>MSLQVSAALESKHVAPDLMCKLAVADDDYTHHDIKDAGYVNCADIVEIFTGSFRVFCLTRCVSKFNQIGLWFLKQYTLKNPPHSTIRFVSVLFDADLVISALS</sequence>
<dbReference type="Proteomes" id="UP000006727">
    <property type="component" value="Chromosome 27"/>
</dbReference>
<evidence type="ECO:0000313" key="1">
    <source>
        <dbReference type="EMBL" id="PNR26243.1"/>
    </source>
</evidence>
<dbReference type="PaxDb" id="3218-PP1S54_194V6.1"/>
<evidence type="ECO:0000313" key="2">
    <source>
        <dbReference type="EnsemblPlants" id="PAC:32952398.CDS.1"/>
    </source>
</evidence>
<organism evidence="1">
    <name type="scientific">Physcomitrium patens</name>
    <name type="common">Spreading-leaved earth moss</name>
    <name type="synonym">Physcomitrella patens</name>
    <dbReference type="NCBI Taxonomy" id="3218"/>
    <lineage>
        <taxon>Eukaryota</taxon>
        <taxon>Viridiplantae</taxon>
        <taxon>Streptophyta</taxon>
        <taxon>Embryophyta</taxon>
        <taxon>Bryophyta</taxon>
        <taxon>Bryophytina</taxon>
        <taxon>Bryopsida</taxon>
        <taxon>Funariidae</taxon>
        <taxon>Funariales</taxon>
        <taxon>Funariaceae</taxon>
        <taxon>Physcomitrium</taxon>
    </lineage>
</organism>
<reference evidence="2" key="3">
    <citation type="submission" date="2020-12" db="UniProtKB">
        <authorList>
            <consortium name="EnsemblPlants"/>
        </authorList>
    </citation>
    <scope>IDENTIFICATION</scope>
</reference>
<accession>A0A2K1IAD7</accession>
<dbReference type="AlphaFoldDB" id="A0A2K1IAD7"/>
<evidence type="ECO:0000313" key="3">
    <source>
        <dbReference type="Proteomes" id="UP000006727"/>
    </source>
</evidence>
<dbReference type="EnsemblPlants" id="Pp3c27_2610V3.1">
    <property type="protein sequence ID" value="PAC:32952398.CDS.1"/>
    <property type="gene ID" value="Pp3c27_2610"/>
</dbReference>